<name>A0A9W9ZDB7_9CNID</name>
<evidence type="ECO:0000313" key="3">
    <source>
        <dbReference type="EMBL" id="KAJ7379492.1"/>
    </source>
</evidence>
<evidence type="ECO:0000256" key="2">
    <source>
        <dbReference type="SAM" id="MobiDB-lite"/>
    </source>
</evidence>
<accession>A0A9W9ZDB7</accession>
<dbReference type="EMBL" id="MU826357">
    <property type="protein sequence ID" value="KAJ7379492.1"/>
    <property type="molecule type" value="Genomic_DNA"/>
</dbReference>
<feature type="compositionally biased region" description="Polar residues" evidence="2">
    <location>
        <begin position="209"/>
        <end position="218"/>
    </location>
</feature>
<feature type="compositionally biased region" description="Basic residues" evidence="2">
    <location>
        <begin position="137"/>
        <end position="157"/>
    </location>
</feature>
<organism evidence="3 4">
    <name type="scientific">Desmophyllum pertusum</name>
    <dbReference type="NCBI Taxonomy" id="174260"/>
    <lineage>
        <taxon>Eukaryota</taxon>
        <taxon>Metazoa</taxon>
        <taxon>Cnidaria</taxon>
        <taxon>Anthozoa</taxon>
        <taxon>Hexacorallia</taxon>
        <taxon>Scleractinia</taxon>
        <taxon>Caryophylliina</taxon>
        <taxon>Caryophylliidae</taxon>
        <taxon>Desmophyllum</taxon>
    </lineage>
</organism>
<feature type="region of interest" description="Disordered" evidence="2">
    <location>
        <begin position="130"/>
        <end position="173"/>
    </location>
</feature>
<proteinExistence type="predicted"/>
<feature type="compositionally biased region" description="Basic and acidic residues" evidence="2">
    <location>
        <begin position="219"/>
        <end position="236"/>
    </location>
</feature>
<reference evidence="3" key="1">
    <citation type="submission" date="2023-01" db="EMBL/GenBank/DDBJ databases">
        <title>Genome assembly of the deep-sea coral Lophelia pertusa.</title>
        <authorList>
            <person name="Herrera S."/>
            <person name="Cordes E."/>
        </authorList>
    </citation>
    <scope>NUCLEOTIDE SEQUENCE</scope>
    <source>
        <strain evidence="3">USNM1676648</strain>
        <tissue evidence="3">Polyp</tissue>
    </source>
</reference>
<dbReference type="AlphaFoldDB" id="A0A9W9ZDB7"/>
<dbReference type="Proteomes" id="UP001163046">
    <property type="component" value="Unassembled WGS sequence"/>
</dbReference>
<protein>
    <submittedName>
        <fullName evidence="3">Uncharacterized protein</fullName>
    </submittedName>
</protein>
<keyword evidence="4" id="KW-1185">Reference proteome</keyword>
<feature type="coiled-coil region" evidence="1">
    <location>
        <begin position="260"/>
        <end position="287"/>
    </location>
</feature>
<sequence length="410" mass="46946">MEVYSLNPMKLQDEVTAKKTTNDITVCQESMLKRKDKDGFSCKSEQISKMNDISPKQDFKNVVVPRSQTKPQRTSDNFIDLTVDDEEETNSCSVHDGAISNDKSCSEENVNVDNHSELGQLMEDQCDKGIESESKRLNQRKRKGGFGYKRKGKRRRPAQNQQQNTNKCPNAGWGKSVYNSDNVVEGCDSDPCKNVNGYVEDYHNDECEQSLNDQNNNNDWKKEETSTGENTNEREQNWSCSSGNDGFNSSLDMSYRENKITTLKARLAKQEEELAKLRTQKITEQAKDRNLEAQCTKPSADVEVELKQMELNDNLNIQCHVIQEEEADPGKLNLDDICQHVIKSFHIFNARQCKDKTRRKEECHGLKVYEKDNCFIKKTIGRNSDVGHRHQGAQDEFLFQVGLRRSFSNA</sequence>
<evidence type="ECO:0000313" key="4">
    <source>
        <dbReference type="Proteomes" id="UP001163046"/>
    </source>
</evidence>
<comment type="caution">
    <text evidence="3">The sequence shown here is derived from an EMBL/GenBank/DDBJ whole genome shotgun (WGS) entry which is preliminary data.</text>
</comment>
<feature type="region of interest" description="Disordered" evidence="2">
    <location>
        <begin position="208"/>
        <end position="245"/>
    </location>
</feature>
<dbReference type="OrthoDB" id="5956057at2759"/>
<feature type="compositionally biased region" description="Polar residues" evidence="2">
    <location>
        <begin position="158"/>
        <end position="168"/>
    </location>
</feature>
<keyword evidence="1" id="KW-0175">Coiled coil</keyword>
<evidence type="ECO:0000256" key="1">
    <source>
        <dbReference type="SAM" id="Coils"/>
    </source>
</evidence>
<gene>
    <name evidence="3" type="ORF">OS493_015276</name>
</gene>